<evidence type="ECO:0000313" key="3">
    <source>
        <dbReference type="EMBL" id="RNL52127.1"/>
    </source>
</evidence>
<dbReference type="AlphaFoldDB" id="A0A3N0BSM8"/>
<dbReference type="InterPro" id="IPR036291">
    <property type="entry name" value="NAD(P)-bd_dom_sf"/>
</dbReference>
<dbReference type="RefSeq" id="WP_123205932.1">
    <property type="nucleotide sequence ID" value="NZ_RBEE01000023.1"/>
</dbReference>
<dbReference type="InterPro" id="IPR002347">
    <property type="entry name" value="SDR_fam"/>
</dbReference>
<evidence type="ECO:0000256" key="1">
    <source>
        <dbReference type="ARBA" id="ARBA00006484"/>
    </source>
</evidence>
<dbReference type="PANTHER" id="PTHR43477:SF1">
    <property type="entry name" value="DIHYDROANTICAPSIN 7-DEHYDROGENASE"/>
    <property type="match status" value="1"/>
</dbReference>
<dbReference type="Proteomes" id="UP000274046">
    <property type="component" value="Unassembled WGS sequence"/>
</dbReference>
<dbReference type="Gene3D" id="3.40.50.720">
    <property type="entry name" value="NAD(P)-binding Rossmann-like Domain"/>
    <property type="match status" value="1"/>
</dbReference>
<dbReference type="OrthoDB" id="9803333at2"/>
<dbReference type="CDD" id="cd05233">
    <property type="entry name" value="SDR_c"/>
    <property type="match status" value="1"/>
</dbReference>
<gene>
    <name evidence="3" type="ORF">D7004_11105</name>
</gene>
<keyword evidence="2" id="KW-0560">Oxidoreductase</keyword>
<dbReference type="PANTHER" id="PTHR43477">
    <property type="entry name" value="DIHYDROANTICAPSIN 7-DEHYDROGENASE"/>
    <property type="match status" value="1"/>
</dbReference>
<proteinExistence type="inferred from homology"/>
<comment type="similarity">
    <text evidence="1">Belongs to the short-chain dehydrogenases/reductases (SDR) family.</text>
</comment>
<dbReference type="SUPFAM" id="SSF51735">
    <property type="entry name" value="NAD(P)-binding Rossmann-fold domains"/>
    <property type="match status" value="1"/>
</dbReference>
<name>A0A3N0BSM8_9SPHI</name>
<accession>A0A3N0BSM8</accession>
<evidence type="ECO:0000256" key="2">
    <source>
        <dbReference type="ARBA" id="ARBA00023002"/>
    </source>
</evidence>
<dbReference type="GO" id="GO:0016491">
    <property type="term" value="F:oxidoreductase activity"/>
    <property type="evidence" value="ECO:0007669"/>
    <property type="project" value="UniProtKB-KW"/>
</dbReference>
<dbReference type="Pfam" id="PF13561">
    <property type="entry name" value="adh_short_C2"/>
    <property type="match status" value="1"/>
</dbReference>
<dbReference type="PRINTS" id="PR00081">
    <property type="entry name" value="GDHRDH"/>
</dbReference>
<protein>
    <submittedName>
        <fullName evidence="3">SDR family oxidoreductase</fullName>
    </submittedName>
</protein>
<keyword evidence="4" id="KW-1185">Reference proteome</keyword>
<evidence type="ECO:0000313" key="4">
    <source>
        <dbReference type="Proteomes" id="UP000274046"/>
    </source>
</evidence>
<organism evidence="3 4">
    <name type="scientific">Pedobacter jejuensis</name>
    <dbReference type="NCBI Taxonomy" id="1268550"/>
    <lineage>
        <taxon>Bacteria</taxon>
        <taxon>Pseudomonadati</taxon>
        <taxon>Bacteroidota</taxon>
        <taxon>Sphingobacteriia</taxon>
        <taxon>Sphingobacteriales</taxon>
        <taxon>Sphingobacteriaceae</taxon>
        <taxon>Pedobacter</taxon>
    </lineage>
</organism>
<reference evidence="3 4" key="1">
    <citation type="submission" date="2018-10" db="EMBL/GenBank/DDBJ databases">
        <title>Genome sequencing of Pedobacter jejuensis TNB23.</title>
        <authorList>
            <person name="Cho Y.-J."/>
            <person name="Cho A."/>
            <person name="Kim O.-S."/>
        </authorList>
    </citation>
    <scope>NUCLEOTIDE SEQUENCE [LARGE SCALE GENOMIC DNA]</scope>
    <source>
        <strain evidence="3 4">TNB23</strain>
    </source>
</reference>
<dbReference type="EMBL" id="RBEE01000023">
    <property type="protein sequence ID" value="RNL52127.1"/>
    <property type="molecule type" value="Genomic_DNA"/>
</dbReference>
<sequence>MRFENKNILVIGGSSGIGLNLVQLLAEQGANVYAASRTKNDDWPSSVKYLELDVTQDLNALPDFLPEQLHGLVYSVGNINLKPFARVSGTDFIDDFKLNVVGAALAIQHALKSLKNAGSSSIVLFSSVAAKTGMGFHASIATSKAAIEGLSVSLAAELAGQNIRVNVVAPSLTDTPLASKFLNTPEKMEASAKRHPLGKYGSPKDISAAAAFLLSEESSWITGQIIPVDGGMGTLRTNL</sequence>
<dbReference type="InterPro" id="IPR051122">
    <property type="entry name" value="SDR_DHRS6-like"/>
</dbReference>
<comment type="caution">
    <text evidence="3">The sequence shown here is derived from an EMBL/GenBank/DDBJ whole genome shotgun (WGS) entry which is preliminary data.</text>
</comment>